<dbReference type="PANTHER" id="PTHR30604:SF1">
    <property type="entry name" value="DNA UTILIZATION PROTEIN HOFQ"/>
    <property type="match status" value="1"/>
</dbReference>
<dbReference type="RefSeq" id="WP_145261072.1">
    <property type="nucleotide sequence ID" value="NZ_CP036279.1"/>
</dbReference>
<dbReference type="Gene3D" id="1.25.40.10">
    <property type="entry name" value="Tetratricopeptide repeat domain"/>
    <property type="match status" value="1"/>
</dbReference>
<sequence length="1314" mass="143453" precursor="true">MSLFPQNLASIACVLFLVTAGRLSADATTAAELRLHREPTGEATFALLLRDPFAASDELGALDLAVLLDLSASRTGAAREETVARVRSLVDGLTGGSRVTLYLTQRPEAPLPKRPAAVGSPALGDALAGLEEVAPLGATNLSAALEAVTRWIGDRDGELPKAIAVVGNPSGTLGELDSQEVTQLCGVLIRARTPLYVVTLAGEPETSMLAALAVATGGNVLPAGESVADGTRTLLRALACAPFYPSELTLAPEVAGVVPQQLPPLRRDRRTLLMGRWKTSDRMSLHLKGFRGSKPLSMALEVTPVEEKDGAHLKDLHYRWLSQSKKPALRDAEVNLAIAKAQTGVRLQTVLAGAKAALATRDLDVAKKLYQQALHFEPDNMEAGAGLRAVQRLEQGKDPRETTPPVDSRTSSDRDLIEEARAKEAIEVQRLNRLVSENISEANRIADEEPNRAIEILKTTLATLDASPIDASRLASLRRRLERKLRTTWRQNQRMQADAVARDRAAAVISRKESRQREELVRQLTTKELMSRYRALFSEAKWDQAVRVADEIVEQNPDEVAAHAAKWRGELAGRYARINEVEVQKQRGYWDALYSVERAAIPMSDASPIHFPPARVWEELSARRKKYESVDLTPVSPAEAKIRRALTQPVSVDFQDTPLRDVIEFLRDLTGANIVIDQNGLDELGLDPDVPTTLHLESVSLKSALRLILRPMELTYLIEDEVLLITSEQVAADELITKVYPVADLVIPIIDFNSGNVGLSGALGGGNAGQGALGSGGGNNAGQGIGNFGAFGVQGINNNRPANNNTGGDISEDLIELIKRVIAPETWDSVGGRGSIRPFRLNVVATATDQVQGQLNAAMRQLRDNGGGAVPEAERQPPARQEEPPRADDWQSHFKSHRESSAAIQWAVHLLTTHGYHDHAARLLEGVLQQGPPATWMYEALGYSLFLAGEDPERVEEALLSLVDLRPDQLPTRLRVASRLAQLGRTVAAKELLRDSMERFPGALAVHELAFELAAHTDDLDLLASSANHVLGNEWPGHRQDVHERMRQRLASYQGQLRRRQERGQAQRLSEIAQRVRERDLEIMLRWAGEADLDLNVVEPTQSLCSPLWPQGEGGGVLAGDHRPNEERYVAVEGFPGDYDVFVRRVWGKPTGGRVTLDVVRHRGTDREVRERHTIAMEDLDKPVTVNLADGRRTEPLRVDPQADHPLVAAEERGDGISPRMRLRQLVEQGAFAQIAPIRPSPPLAQSAFLGGVTSNVSAGAVAFDPVVTVVNDGTTLQVQSAVSADRRFVRMQLSPIIQSIEGFRTTTVSGVAR</sequence>
<feature type="region of interest" description="Disordered" evidence="1">
    <location>
        <begin position="864"/>
        <end position="894"/>
    </location>
</feature>
<evidence type="ECO:0000256" key="2">
    <source>
        <dbReference type="SAM" id="SignalP"/>
    </source>
</evidence>
<reference evidence="3 4" key="1">
    <citation type="submission" date="2019-02" db="EMBL/GenBank/DDBJ databases">
        <title>Deep-cultivation of Planctomycetes and their phenomic and genomic characterization uncovers novel biology.</title>
        <authorList>
            <person name="Wiegand S."/>
            <person name="Jogler M."/>
            <person name="Boedeker C."/>
            <person name="Pinto D."/>
            <person name="Vollmers J."/>
            <person name="Rivas-Marin E."/>
            <person name="Kohn T."/>
            <person name="Peeters S.H."/>
            <person name="Heuer A."/>
            <person name="Rast P."/>
            <person name="Oberbeckmann S."/>
            <person name="Bunk B."/>
            <person name="Jeske O."/>
            <person name="Meyerdierks A."/>
            <person name="Storesund J.E."/>
            <person name="Kallscheuer N."/>
            <person name="Luecker S."/>
            <person name="Lage O.M."/>
            <person name="Pohl T."/>
            <person name="Merkel B.J."/>
            <person name="Hornburger P."/>
            <person name="Mueller R.-W."/>
            <person name="Bruemmer F."/>
            <person name="Labrenz M."/>
            <person name="Spormann A.M."/>
            <person name="Op den Camp H."/>
            <person name="Overmann J."/>
            <person name="Amann R."/>
            <person name="Jetten M.S.M."/>
            <person name="Mascher T."/>
            <person name="Medema M.H."/>
            <person name="Devos D.P."/>
            <person name="Kaster A.-K."/>
            <person name="Ovreas L."/>
            <person name="Rohde M."/>
            <person name="Galperin M.Y."/>
            <person name="Jogler C."/>
        </authorList>
    </citation>
    <scope>NUCLEOTIDE SEQUENCE [LARGE SCALE GENOMIC DNA]</scope>
    <source>
        <strain evidence="3 4">Pan216</strain>
    </source>
</reference>
<dbReference type="SUPFAM" id="SSF53300">
    <property type="entry name" value="vWA-like"/>
    <property type="match status" value="1"/>
</dbReference>
<feature type="region of interest" description="Disordered" evidence="1">
    <location>
        <begin position="393"/>
        <end position="415"/>
    </location>
</feature>
<gene>
    <name evidence="3" type="ORF">Pan216_44160</name>
</gene>
<dbReference type="KEGG" id="knv:Pan216_44160"/>
<evidence type="ECO:0000313" key="3">
    <source>
        <dbReference type="EMBL" id="QDU63536.1"/>
    </source>
</evidence>
<dbReference type="OrthoDB" id="291546at2"/>
<name>A0A518B978_9BACT</name>
<organism evidence="3 4">
    <name type="scientific">Kolteria novifilia</name>
    <dbReference type="NCBI Taxonomy" id="2527975"/>
    <lineage>
        <taxon>Bacteria</taxon>
        <taxon>Pseudomonadati</taxon>
        <taxon>Planctomycetota</taxon>
        <taxon>Planctomycetia</taxon>
        <taxon>Kolteriales</taxon>
        <taxon>Kolteriaceae</taxon>
        <taxon>Kolteria</taxon>
    </lineage>
</organism>
<proteinExistence type="predicted"/>
<evidence type="ECO:0000256" key="1">
    <source>
        <dbReference type="SAM" id="MobiDB-lite"/>
    </source>
</evidence>
<dbReference type="Proteomes" id="UP000317093">
    <property type="component" value="Chromosome"/>
</dbReference>
<dbReference type="EMBL" id="CP036279">
    <property type="protein sequence ID" value="QDU63536.1"/>
    <property type="molecule type" value="Genomic_DNA"/>
</dbReference>
<feature type="compositionally biased region" description="Basic and acidic residues" evidence="1">
    <location>
        <begin position="872"/>
        <end position="894"/>
    </location>
</feature>
<accession>A0A518B978</accession>
<keyword evidence="2" id="KW-0732">Signal</keyword>
<keyword evidence="4" id="KW-1185">Reference proteome</keyword>
<evidence type="ECO:0008006" key="5">
    <source>
        <dbReference type="Google" id="ProtNLM"/>
    </source>
</evidence>
<feature type="chain" id="PRO_5021743264" description="VWFA domain-containing protein" evidence="2">
    <location>
        <begin position="26"/>
        <end position="1314"/>
    </location>
</feature>
<evidence type="ECO:0000313" key="4">
    <source>
        <dbReference type="Proteomes" id="UP000317093"/>
    </source>
</evidence>
<dbReference type="SUPFAM" id="SSF48452">
    <property type="entry name" value="TPR-like"/>
    <property type="match status" value="1"/>
</dbReference>
<protein>
    <recommendedName>
        <fullName evidence="5">VWFA domain-containing protein</fullName>
    </recommendedName>
</protein>
<dbReference type="InterPro" id="IPR051808">
    <property type="entry name" value="Type_IV_pilus_biogenesis"/>
</dbReference>
<dbReference type="InterPro" id="IPR036465">
    <property type="entry name" value="vWFA_dom_sf"/>
</dbReference>
<feature type="signal peptide" evidence="2">
    <location>
        <begin position="1"/>
        <end position="25"/>
    </location>
</feature>
<dbReference type="InterPro" id="IPR011990">
    <property type="entry name" value="TPR-like_helical_dom_sf"/>
</dbReference>
<dbReference type="PANTHER" id="PTHR30604">
    <property type="entry name" value="PROTEIN TRANSPORT PROTEIN HOFQ"/>
    <property type="match status" value="1"/>
</dbReference>